<organism evidence="3 4">
    <name type="scientific">Dehalobacterium formicoaceticum</name>
    <dbReference type="NCBI Taxonomy" id="51515"/>
    <lineage>
        <taxon>Bacteria</taxon>
        <taxon>Bacillati</taxon>
        <taxon>Bacillota</taxon>
        <taxon>Clostridia</taxon>
        <taxon>Eubacteriales</taxon>
        <taxon>Peptococcaceae</taxon>
        <taxon>Dehalobacterium</taxon>
    </lineage>
</organism>
<dbReference type="InterPro" id="IPR029070">
    <property type="entry name" value="Chitinase_insertion_sf"/>
</dbReference>
<dbReference type="SMART" id="SM00636">
    <property type="entry name" value="Glyco_18"/>
    <property type="match status" value="1"/>
</dbReference>
<keyword evidence="4" id="KW-1185">Reference proteome</keyword>
<dbReference type="Gene3D" id="3.30.457.10">
    <property type="entry name" value="Copper amine oxidase-like, N-terminal domain"/>
    <property type="match status" value="1"/>
</dbReference>
<keyword evidence="1" id="KW-0732">Signal</keyword>
<protein>
    <submittedName>
        <fullName evidence="3">Stalk domain-containing protein</fullName>
    </submittedName>
</protein>
<evidence type="ECO:0000313" key="4">
    <source>
        <dbReference type="Proteomes" id="UP001524944"/>
    </source>
</evidence>
<dbReference type="InterPro" id="IPR001223">
    <property type="entry name" value="Glyco_hydro18_cat"/>
</dbReference>
<dbReference type="InterPro" id="IPR036582">
    <property type="entry name" value="Mao_N_sf"/>
</dbReference>
<dbReference type="Proteomes" id="UP001524944">
    <property type="component" value="Unassembled WGS sequence"/>
</dbReference>
<dbReference type="RefSeq" id="WP_257913227.1">
    <property type="nucleotide sequence ID" value="NZ_JANPWE010000003.1"/>
</dbReference>
<dbReference type="SUPFAM" id="SSF51445">
    <property type="entry name" value="(Trans)glycosidases"/>
    <property type="match status" value="1"/>
</dbReference>
<feature type="chain" id="PRO_5046231705" evidence="1">
    <location>
        <begin position="24"/>
        <end position="449"/>
    </location>
</feature>
<proteinExistence type="predicted"/>
<dbReference type="InterPro" id="IPR012854">
    <property type="entry name" value="Cu_amine_oxidase-like_N"/>
</dbReference>
<dbReference type="Gene3D" id="3.20.20.80">
    <property type="entry name" value="Glycosidases"/>
    <property type="match status" value="1"/>
</dbReference>
<dbReference type="PROSITE" id="PS51910">
    <property type="entry name" value="GH18_2"/>
    <property type="match status" value="1"/>
</dbReference>
<dbReference type="InterPro" id="IPR017853">
    <property type="entry name" value="GH"/>
</dbReference>
<dbReference type="PANTHER" id="PTHR46066">
    <property type="entry name" value="CHITINASE DOMAIN-CONTAINING PROTEIN 1 FAMILY MEMBER"/>
    <property type="match status" value="1"/>
</dbReference>
<comment type="caution">
    <text evidence="3">The sequence shown here is derived from an EMBL/GenBank/DDBJ whole genome shotgun (WGS) entry which is preliminary data.</text>
</comment>
<reference evidence="3 4" key="1">
    <citation type="submission" date="2022-08" db="EMBL/GenBank/DDBJ databases">
        <title>Proteogenomics of the novel Dehalobacterium formicoaceticum strain EZ94 highlights a key role of methyltransferases during anaerobic dichloromethane degradation.</title>
        <authorList>
            <person name="Wasmund K."/>
        </authorList>
    </citation>
    <scope>NUCLEOTIDE SEQUENCE [LARGE SCALE GENOMIC DNA]</scope>
    <source>
        <strain evidence="3 4">EZ94</strain>
    </source>
</reference>
<dbReference type="Pfam" id="PF00704">
    <property type="entry name" value="Glyco_hydro_18"/>
    <property type="match status" value="1"/>
</dbReference>
<dbReference type="InterPro" id="IPR011583">
    <property type="entry name" value="Chitinase_II/V-like_cat"/>
</dbReference>
<dbReference type="Pfam" id="PF07833">
    <property type="entry name" value="Cu_amine_oxidN1"/>
    <property type="match status" value="1"/>
</dbReference>
<dbReference type="EMBL" id="JANPWE010000003">
    <property type="protein sequence ID" value="MCR6545624.1"/>
    <property type="molecule type" value="Genomic_DNA"/>
</dbReference>
<sequence length="449" mass="50471">MKRKFLMLLLMLFSLAIPGSVSAAGSIGLYVNGQQITPDVPPRIVQGRVILPARAILEPLGAELFWDSKSRTVTVFQGVNKITLIINQKTATVNGIKYTLDAPATIINGRTFLPVRFIAEAFDSYVEWDSTNRLVKVLHNDSSGRGTSVVTGYYYDYRSLTDLENYGDKITDTIHFSYELNSENRVQEKVFFEQGLRHARQNGMGAEMLVAAFDKPLLKNLMEDESSQKLVIEDINGILESRGFDGVNMDLEGIDPSQRDNYVNFISMLKEGLGSRYTLSLSLPARTSDREWWYDGYDYQSLAKIADRIMIMAYDQHHNGGEPGPVAGNDWVERVINYLLPQIPKEKFQLGLGIYGRDWPETGVGKAIFIQDARNLAAAKGVAIQKDQASGVSWFSYTDDSGIKHQVWFEDRESAQSKLELAKKYQLSGVALWRLGVIPPDIWEIFNKG</sequence>
<name>A0ABT1Y422_9FIRM</name>
<evidence type="ECO:0000313" key="3">
    <source>
        <dbReference type="EMBL" id="MCR6545624.1"/>
    </source>
</evidence>
<accession>A0ABT1Y422</accession>
<evidence type="ECO:0000259" key="2">
    <source>
        <dbReference type="PROSITE" id="PS51910"/>
    </source>
</evidence>
<dbReference type="PANTHER" id="PTHR46066:SF2">
    <property type="entry name" value="CHITINASE DOMAIN-CONTAINING PROTEIN 1"/>
    <property type="match status" value="1"/>
</dbReference>
<dbReference type="SUPFAM" id="SSF55383">
    <property type="entry name" value="Copper amine oxidase, domain N"/>
    <property type="match status" value="1"/>
</dbReference>
<gene>
    <name evidence="3" type="ORF">NVS47_08880</name>
</gene>
<feature type="signal peptide" evidence="1">
    <location>
        <begin position="1"/>
        <end position="23"/>
    </location>
</feature>
<dbReference type="Gene3D" id="3.10.50.10">
    <property type="match status" value="1"/>
</dbReference>
<evidence type="ECO:0000256" key="1">
    <source>
        <dbReference type="SAM" id="SignalP"/>
    </source>
</evidence>
<feature type="domain" description="GH18" evidence="2">
    <location>
        <begin position="148"/>
        <end position="449"/>
    </location>
</feature>